<dbReference type="CDD" id="cd02619">
    <property type="entry name" value="Peptidase_C1"/>
    <property type="match status" value="1"/>
</dbReference>
<protein>
    <recommendedName>
        <fullName evidence="1">Peptidase C1A papain C-terminal domain-containing protein</fullName>
    </recommendedName>
</protein>
<evidence type="ECO:0000313" key="2">
    <source>
        <dbReference type="EMBL" id="GAA4462104.1"/>
    </source>
</evidence>
<evidence type="ECO:0000259" key="1">
    <source>
        <dbReference type="SMART" id="SM00645"/>
    </source>
</evidence>
<comment type="caution">
    <text evidence="2">The sequence shown here is derived from an EMBL/GenBank/DDBJ whole genome shotgun (WGS) entry which is preliminary data.</text>
</comment>
<dbReference type="Gene3D" id="3.90.70.10">
    <property type="entry name" value="Cysteine proteinases"/>
    <property type="match status" value="1"/>
</dbReference>
<reference evidence="3" key="1">
    <citation type="journal article" date="2019" name="Int. J. Syst. Evol. Microbiol.">
        <title>The Global Catalogue of Microorganisms (GCM) 10K type strain sequencing project: providing services to taxonomists for standard genome sequencing and annotation.</title>
        <authorList>
            <consortium name="The Broad Institute Genomics Platform"/>
            <consortium name="The Broad Institute Genome Sequencing Center for Infectious Disease"/>
            <person name="Wu L."/>
            <person name="Ma J."/>
        </authorList>
    </citation>
    <scope>NUCLEOTIDE SEQUENCE [LARGE SCALE GENOMIC DNA]</scope>
    <source>
        <strain evidence="3">JCM 17927</strain>
    </source>
</reference>
<name>A0ABP8N873_9BACT</name>
<dbReference type="SUPFAM" id="SSF54001">
    <property type="entry name" value="Cysteine proteinases"/>
    <property type="match status" value="1"/>
</dbReference>
<dbReference type="Proteomes" id="UP001501175">
    <property type="component" value="Unassembled WGS sequence"/>
</dbReference>
<sequence>MNSVRATGFMIPLLVGCLLVRPSVAQHTTKPGMLLDDEAYEQIPYQEIVTKVPLPPRISFESYCPSVQKQGSYSTCVGFACGYYLRTILEAKHKQITDKVRINQLAFSPSYLYEKAKSERDYACTEGVYLSKAFDVLKGVGVVPFNSFPYPACGQETVTADAAAARFRIRDYERLFSVGDEEQKKIQRIKTTLAEGSPVVVGMVIPESFLSAGKRWEPAPGDNPADKRLPGHALCVVGYDDTRYGGAFRVINSFGTGWGDKGFCWIIYRDMVRFTRYGFAISEL</sequence>
<accession>A0ABP8N873</accession>
<organism evidence="2 3">
    <name type="scientific">Nibrella saemangeumensis</name>
    <dbReference type="NCBI Taxonomy" id="1084526"/>
    <lineage>
        <taxon>Bacteria</taxon>
        <taxon>Pseudomonadati</taxon>
        <taxon>Bacteroidota</taxon>
        <taxon>Cytophagia</taxon>
        <taxon>Cytophagales</taxon>
        <taxon>Spirosomataceae</taxon>
        <taxon>Nibrella</taxon>
    </lineage>
</organism>
<dbReference type="InterPro" id="IPR000668">
    <property type="entry name" value="Peptidase_C1A_C"/>
</dbReference>
<dbReference type="Pfam" id="PF00112">
    <property type="entry name" value="Peptidase_C1"/>
    <property type="match status" value="1"/>
</dbReference>
<gene>
    <name evidence="2" type="ORF">GCM10023189_38370</name>
</gene>
<dbReference type="SMART" id="SM00645">
    <property type="entry name" value="Pept_C1"/>
    <property type="match status" value="1"/>
</dbReference>
<proteinExistence type="predicted"/>
<evidence type="ECO:0000313" key="3">
    <source>
        <dbReference type="Proteomes" id="UP001501175"/>
    </source>
</evidence>
<dbReference type="RefSeq" id="WP_345246009.1">
    <property type="nucleotide sequence ID" value="NZ_BAABHD010000067.1"/>
</dbReference>
<dbReference type="PROSITE" id="PS51257">
    <property type="entry name" value="PROKAR_LIPOPROTEIN"/>
    <property type="match status" value="1"/>
</dbReference>
<feature type="domain" description="Peptidase C1A papain C-terminal" evidence="1">
    <location>
        <begin position="54"/>
        <end position="282"/>
    </location>
</feature>
<dbReference type="EMBL" id="BAABHD010000067">
    <property type="protein sequence ID" value="GAA4462104.1"/>
    <property type="molecule type" value="Genomic_DNA"/>
</dbReference>
<dbReference type="InterPro" id="IPR038765">
    <property type="entry name" value="Papain-like_cys_pep_sf"/>
</dbReference>
<keyword evidence="3" id="KW-1185">Reference proteome</keyword>